<dbReference type="EMBL" id="KV748991">
    <property type="protein sequence ID" value="OCL11770.1"/>
    <property type="molecule type" value="Genomic_DNA"/>
</dbReference>
<dbReference type="Pfam" id="PF05691">
    <property type="entry name" value="Raffinose_syn"/>
    <property type="match status" value="1"/>
</dbReference>
<comment type="similarity">
    <text evidence="2">Belongs to the glycosyl hydrolases 36 family.</text>
</comment>
<dbReference type="GO" id="GO:0004557">
    <property type="term" value="F:alpha-galactosidase activity"/>
    <property type="evidence" value="ECO:0007669"/>
    <property type="project" value="UniProtKB-EC"/>
</dbReference>
<keyword evidence="6" id="KW-1185">Reference proteome</keyword>
<dbReference type="InterPro" id="IPR013785">
    <property type="entry name" value="Aldolase_TIM"/>
</dbReference>
<reference evidence="5 6" key="1">
    <citation type="journal article" date="2016" name="Nat. Commun.">
        <title>Ectomycorrhizal ecology is imprinted in the genome of the dominant symbiotic fungus Cenococcum geophilum.</title>
        <authorList>
            <consortium name="DOE Joint Genome Institute"/>
            <person name="Peter M."/>
            <person name="Kohler A."/>
            <person name="Ohm R.A."/>
            <person name="Kuo A."/>
            <person name="Krutzmann J."/>
            <person name="Morin E."/>
            <person name="Arend M."/>
            <person name="Barry K.W."/>
            <person name="Binder M."/>
            <person name="Choi C."/>
            <person name="Clum A."/>
            <person name="Copeland A."/>
            <person name="Grisel N."/>
            <person name="Haridas S."/>
            <person name="Kipfer T."/>
            <person name="LaButti K."/>
            <person name="Lindquist E."/>
            <person name="Lipzen A."/>
            <person name="Maire R."/>
            <person name="Meier B."/>
            <person name="Mihaltcheva S."/>
            <person name="Molinier V."/>
            <person name="Murat C."/>
            <person name="Poggeler S."/>
            <person name="Quandt C.A."/>
            <person name="Sperisen C."/>
            <person name="Tritt A."/>
            <person name="Tisserant E."/>
            <person name="Crous P.W."/>
            <person name="Henrissat B."/>
            <person name="Nehls U."/>
            <person name="Egli S."/>
            <person name="Spatafora J.W."/>
            <person name="Grigoriev I.V."/>
            <person name="Martin F.M."/>
        </authorList>
    </citation>
    <scope>NUCLEOTIDE SEQUENCE [LARGE SCALE GENOMIC DNA]</scope>
    <source>
        <strain evidence="5 6">CBS 207.34</strain>
    </source>
</reference>
<dbReference type="GO" id="GO:0047274">
    <property type="term" value="F:galactinol-sucrose galactosyltransferase activity"/>
    <property type="evidence" value="ECO:0007669"/>
    <property type="project" value="UniProtKB-EC"/>
</dbReference>
<evidence type="ECO:0000256" key="1">
    <source>
        <dbReference type="ARBA" id="ARBA00001255"/>
    </source>
</evidence>
<organism evidence="5 6">
    <name type="scientific">Glonium stellatum</name>
    <dbReference type="NCBI Taxonomy" id="574774"/>
    <lineage>
        <taxon>Eukaryota</taxon>
        <taxon>Fungi</taxon>
        <taxon>Dikarya</taxon>
        <taxon>Ascomycota</taxon>
        <taxon>Pezizomycotina</taxon>
        <taxon>Dothideomycetes</taxon>
        <taxon>Pleosporomycetidae</taxon>
        <taxon>Gloniales</taxon>
        <taxon>Gloniaceae</taxon>
        <taxon>Glonium</taxon>
    </lineage>
</organism>
<evidence type="ECO:0000313" key="5">
    <source>
        <dbReference type="EMBL" id="OCL11770.1"/>
    </source>
</evidence>
<dbReference type="PANTHER" id="PTHR31268:SF32">
    <property type="entry name" value="GALACTINOL--SUCROSE GALACTOSYLTRANSFERASE 2-RELATED"/>
    <property type="match status" value="1"/>
</dbReference>
<sequence length="868" mass="96804">MYAKLICNPPLTQVTIVKPHSQSVKFTVLIENSASLEKKWSVALWHNHSDPKKWESLALKEIDKPATVLTLDLGQNESLRQQWFTVDLQGEPRPKTPVSFTITFRTGEDEPWKWANEHFSTSDGQLLYQLPDLQGQDLTDYIDGLGPYLKIDKEASETPNTLLWSVNAPVNPASGAASGYSDSKLGTPIAVSRWFSLVRLWSPWLAPRQGRGQFRPDKDAVMAAFLRDDGSHIVVLAVSGVDDVLTALHHDGQGAIVINSRNDSENEGTAKLIVAVAQTFEAANAAVMYHARKMVTKYEAGSGELEAEMKAMSDNGMNPAWLENWYDGLAYCTWNGLGQHLTEQKIFDALDSLEKNEIHVTNLIIDDNWQSLNNEGANQFQRGWIEFEANKEGFPGGLRQTVSEIRKKHKNISHIAVWHALLGYWGGIAPEGKLAEKYKTVSVQKKDGVSGGKMLAIAEEDVSRFYQDFYSFLSSAGIDSVKTDAQFFLDELDDATDRRNLIRTYQDAWIISSLRHFSAKAISCMSQTPQILFHSQMPSNKPRLLVRNSDDFFPEVPASHPWHIFCNAYNSLFTQHLNVLPDWDMFQTSHPWASFHAAARCVSGGPIYITDVPGKHDVGLIHQMTAKTPRGDTVILRPHIVGKTIEAYTGYDEHVLLKIGTYVGMAHTGTGILGIFNISQRSLTELIRLDQFPGTEEGTYIIRDHTTGQVSKPMACNDHFSFVEVELPIQGWGILSAYPMRTFELERKEPTAGPTSVGVANLGLLEKMTGAAAVVNTDMYVEKSSGRLKVWTSLKGLGIYGLYVSDLSERSLKDDFMALLFGRPIPLDCVKINEQSLSVLEIDLVRAWKESDSKAGWSNEVAIEIVIR</sequence>
<dbReference type="InterPro" id="IPR008811">
    <property type="entry name" value="Glycosyl_hydrolases_36"/>
</dbReference>
<dbReference type="Proteomes" id="UP000250140">
    <property type="component" value="Unassembled WGS sequence"/>
</dbReference>
<dbReference type="SUPFAM" id="SSF51445">
    <property type="entry name" value="(Trans)glycosidases"/>
    <property type="match status" value="1"/>
</dbReference>
<keyword evidence="5" id="KW-0378">Hydrolase</keyword>
<gene>
    <name evidence="5" type="ORF">AOQ84DRAFT_178388</name>
</gene>
<dbReference type="PANTHER" id="PTHR31268">
    <property type="match status" value="1"/>
</dbReference>
<protein>
    <submittedName>
        <fullName evidence="5">Glycoside hydrolase family 36 protein</fullName>
    </submittedName>
</protein>
<accession>A0A8E2F741</accession>
<dbReference type="InterPro" id="IPR017853">
    <property type="entry name" value="GH"/>
</dbReference>
<keyword evidence="3" id="KW-0119">Carbohydrate metabolism</keyword>
<evidence type="ECO:0000256" key="2">
    <source>
        <dbReference type="ARBA" id="ARBA00007240"/>
    </source>
</evidence>
<dbReference type="FunFam" id="3.20.20.70:FF:000222">
    <property type="entry name" value="Raffinose synthase Sip1 protein"/>
    <property type="match status" value="1"/>
</dbReference>
<comment type="catalytic activity">
    <reaction evidence="1">
        <text>Hydrolysis of terminal, non-reducing alpha-D-galactose residues in alpha-D-galactosides, including galactose oligosaccharides, galactomannans and galactolipids.</text>
        <dbReference type="EC" id="3.2.1.22"/>
    </reaction>
</comment>
<evidence type="ECO:0000256" key="3">
    <source>
        <dbReference type="ARBA" id="ARBA00023277"/>
    </source>
</evidence>
<proteinExistence type="inferred from homology"/>
<comment type="catalytic activity">
    <reaction evidence="4">
        <text>alpha-D-galactosyl-(1-&gt;3)-1D-myo-inositol + sucrose = raffinose + myo-inositol</text>
        <dbReference type="Rhea" id="RHEA:20161"/>
        <dbReference type="ChEBI" id="CHEBI:16634"/>
        <dbReference type="ChEBI" id="CHEBI:17268"/>
        <dbReference type="ChEBI" id="CHEBI:17505"/>
        <dbReference type="ChEBI" id="CHEBI:17992"/>
        <dbReference type="EC" id="2.4.1.82"/>
    </reaction>
</comment>
<dbReference type="AlphaFoldDB" id="A0A8E2F741"/>
<evidence type="ECO:0000313" key="6">
    <source>
        <dbReference type="Proteomes" id="UP000250140"/>
    </source>
</evidence>
<dbReference type="OrthoDB" id="4664297at2759"/>
<name>A0A8E2F741_9PEZI</name>
<dbReference type="Gene3D" id="3.20.20.70">
    <property type="entry name" value="Aldolase class I"/>
    <property type="match status" value="1"/>
</dbReference>
<evidence type="ECO:0000256" key="4">
    <source>
        <dbReference type="ARBA" id="ARBA00049426"/>
    </source>
</evidence>